<name>A0ABV2BUZ2_9GAMM</name>
<dbReference type="RefSeq" id="WP_353896323.1">
    <property type="nucleotide sequence ID" value="NZ_JBEVCJ010000013.1"/>
</dbReference>
<comment type="caution">
    <text evidence="2">The sequence shown here is derived from an EMBL/GenBank/DDBJ whole genome shotgun (WGS) entry which is preliminary data.</text>
</comment>
<dbReference type="Proteomes" id="UP001548189">
    <property type="component" value="Unassembled WGS sequence"/>
</dbReference>
<organism evidence="2 3">
    <name type="scientific">Aliikangiella maris</name>
    <dbReference type="NCBI Taxonomy" id="3162458"/>
    <lineage>
        <taxon>Bacteria</taxon>
        <taxon>Pseudomonadati</taxon>
        <taxon>Pseudomonadota</taxon>
        <taxon>Gammaproteobacteria</taxon>
        <taxon>Oceanospirillales</taxon>
        <taxon>Pleioneaceae</taxon>
        <taxon>Aliikangiella</taxon>
    </lineage>
</organism>
<dbReference type="InterPro" id="IPR046162">
    <property type="entry name" value="DUF6164"/>
</dbReference>
<keyword evidence="1" id="KW-1133">Transmembrane helix</keyword>
<dbReference type="EMBL" id="JBEVCJ010000013">
    <property type="protein sequence ID" value="MET1255737.1"/>
    <property type="molecule type" value="Genomic_DNA"/>
</dbReference>
<reference evidence="2 3" key="1">
    <citation type="submission" date="2024-06" db="EMBL/GenBank/DDBJ databases">
        <authorList>
            <person name="Li F."/>
        </authorList>
    </citation>
    <scope>NUCLEOTIDE SEQUENCE [LARGE SCALE GENOMIC DNA]</scope>
    <source>
        <strain evidence="2 3">GXAS 311</strain>
    </source>
</reference>
<protein>
    <submittedName>
        <fullName evidence="2">DUF6164 family protein</fullName>
    </submittedName>
</protein>
<feature type="transmembrane region" description="Helical" evidence="1">
    <location>
        <begin position="98"/>
        <end position="117"/>
    </location>
</feature>
<accession>A0ABV2BUZ2</accession>
<keyword evidence="1" id="KW-0472">Membrane</keyword>
<sequence>MAKLLFRLNQVPDDEADEIRQLLDEGKFDYYETSPGLLGLSFAAIWLKDEQQYDQANQLIEDYQLKRSAKAREHFASLKQADQHITLWRAFKQSPIRLAAAVIFVCIILYLTLTPFFPNLFA</sequence>
<dbReference type="Pfam" id="PF19661">
    <property type="entry name" value="DUF6164"/>
    <property type="match status" value="1"/>
</dbReference>
<keyword evidence="3" id="KW-1185">Reference proteome</keyword>
<keyword evidence="1" id="KW-0812">Transmembrane</keyword>
<evidence type="ECO:0000313" key="2">
    <source>
        <dbReference type="EMBL" id="MET1255737.1"/>
    </source>
</evidence>
<evidence type="ECO:0000313" key="3">
    <source>
        <dbReference type="Proteomes" id="UP001548189"/>
    </source>
</evidence>
<gene>
    <name evidence="2" type="ORF">ABVT43_11425</name>
</gene>
<evidence type="ECO:0000256" key="1">
    <source>
        <dbReference type="SAM" id="Phobius"/>
    </source>
</evidence>
<proteinExistence type="predicted"/>